<feature type="region of interest" description="Disordered" evidence="2">
    <location>
        <begin position="768"/>
        <end position="843"/>
    </location>
</feature>
<organism evidence="3 4">
    <name type="scientific">Orbilia brochopaga</name>
    <dbReference type="NCBI Taxonomy" id="3140254"/>
    <lineage>
        <taxon>Eukaryota</taxon>
        <taxon>Fungi</taxon>
        <taxon>Dikarya</taxon>
        <taxon>Ascomycota</taxon>
        <taxon>Pezizomycotina</taxon>
        <taxon>Orbiliomycetes</taxon>
        <taxon>Orbiliales</taxon>
        <taxon>Orbiliaceae</taxon>
        <taxon>Orbilia</taxon>
    </lineage>
</organism>
<feature type="compositionally biased region" description="Basic and acidic residues" evidence="2">
    <location>
        <begin position="662"/>
        <end position="674"/>
    </location>
</feature>
<evidence type="ECO:0000313" key="4">
    <source>
        <dbReference type="Proteomes" id="UP001375240"/>
    </source>
</evidence>
<proteinExistence type="predicted"/>
<sequence length="843" mass="92470">MLALFHHAAPVMARPRKDQTVQPPSHSQGGDAEEGREMPAEGHRRPSTRAPTVPFQMVTRRRGAQAQRTGGGSDEPAVQAEELTSATPAAAGNDDSDYEPPAGSSEVPTEEPRRSSRAPPKKTQQAAKKPSLVVTLRVRPSELRRFVSPPVEPLERPTGDLQSPVARSKRAKPAVVDDTAQPPSPVFPAAATTTVAAAAEDAPAARQKRPRKQKEPAVPSTSEGPAEQQEERPVKRRRKAIKSDALIRDDSPESPTLEAFEQAPAVGPTAEAATSASGDHLGNPVPAQPAEAVEELEHRAPVETDRVQAPTPEEPQQKRRGRPPKAELLRRRLKTQLEKANPVIPPPPAPGPLATEFRAKMPAGLQMAEVISLAQHMRDKAMLAKRRPMKRSIKRGFRVEHRVTREWCTQRKRELVNQQGKLDRQIRRANAGLLDQTMHLVQDCEEYLSEKGPASHFWMEGIYVARGHSARLAAQAAFRRDLDAMRVQQSRESDEYLRRRQFASEIAADMEKLKEKQVRLSEIVVAFSRDHPEEVDAIVKQCEIDDKDVNTVLLAAALGAGKIDIDADFKKIDGARGYGFCEPLAFASDDSDAMDLDEAVPPTPREPTPYENQESLKRGVADLEALVGCANEELRAMNERAQQEESLGLLATIAGEQGRLPKKSEERSSRRDKTPVFTDARIPTQSASPPPPRDSSSRSSSRIFEEPIEPGFALSGPAPPPDVLKPPSLAQEPELRSRFTGSGDSRRWPDTRMFPAMERPVFSPLQTHHHFLPGVSPPPPLHGSSVTPLPPPSAMSSPGRVLPSPIPTTRFPAAYQAISGRSPSPSVFNHHPYDPRPRGDQGR</sequence>
<evidence type="ECO:0000256" key="1">
    <source>
        <dbReference type="SAM" id="Coils"/>
    </source>
</evidence>
<dbReference type="EMBL" id="JAVHNQ010000003">
    <property type="protein sequence ID" value="KAK6353551.1"/>
    <property type="molecule type" value="Genomic_DNA"/>
</dbReference>
<evidence type="ECO:0000313" key="3">
    <source>
        <dbReference type="EMBL" id="KAK6353551.1"/>
    </source>
</evidence>
<feature type="region of interest" description="Disordered" evidence="2">
    <location>
        <begin position="653"/>
        <end position="751"/>
    </location>
</feature>
<comment type="caution">
    <text evidence="3">The sequence shown here is derived from an EMBL/GenBank/DDBJ whole genome shotgun (WGS) entry which is preliminary data.</text>
</comment>
<gene>
    <name evidence="3" type="ORF">TWF696_005514</name>
</gene>
<name>A0AAV9V7J6_9PEZI</name>
<dbReference type="AlphaFoldDB" id="A0AAV9V7J6"/>
<feature type="coiled-coil region" evidence="1">
    <location>
        <begin position="620"/>
        <end position="647"/>
    </location>
</feature>
<feature type="region of interest" description="Disordered" evidence="2">
    <location>
        <begin position="1"/>
        <end position="286"/>
    </location>
</feature>
<feature type="compositionally biased region" description="Low complexity" evidence="2">
    <location>
        <begin position="121"/>
        <end position="130"/>
    </location>
</feature>
<evidence type="ECO:0000256" key="2">
    <source>
        <dbReference type="SAM" id="MobiDB-lite"/>
    </source>
</evidence>
<keyword evidence="1" id="KW-0175">Coiled coil</keyword>
<feature type="region of interest" description="Disordered" evidence="2">
    <location>
        <begin position="300"/>
        <end position="327"/>
    </location>
</feature>
<protein>
    <submittedName>
        <fullName evidence="3">Uncharacterized protein</fullName>
    </submittedName>
</protein>
<feature type="compositionally biased region" description="Basic and acidic residues" evidence="2">
    <location>
        <begin position="241"/>
        <end position="251"/>
    </location>
</feature>
<feature type="compositionally biased region" description="Basic and acidic residues" evidence="2">
    <location>
        <begin position="33"/>
        <end position="44"/>
    </location>
</feature>
<feature type="compositionally biased region" description="Basic and acidic residues" evidence="2">
    <location>
        <begin position="831"/>
        <end position="843"/>
    </location>
</feature>
<accession>A0AAV9V7J6</accession>
<keyword evidence="4" id="KW-1185">Reference proteome</keyword>
<reference evidence="3 4" key="1">
    <citation type="submission" date="2019-10" db="EMBL/GenBank/DDBJ databases">
        <authorList>
            <person name="Palmer J.M."/>
        </authorList>
    </citation>
    <scope>NUCLEOTIDE SEQUENCE [LARGE SCALE GENOMIC DNA]</scope>
    <source>
        <strain evidence="3 4">TWF696</strain>
    </source>
</reference>
<feature type="compositionally biased region" description="Low complexity" evidence="2">
    <location>
        <begin position="189"/>
        <end position="205"/>
    </location>
</feature>
<dbReference type="Proteomes" id="UP001375240">
    <property type="component" value="Unassembled WGS sequence"/>
</dbReference>